<name>G4ZT79_PHYSP</name>
<dbReference type="AlphaFoldDB" id="G4ZT79"/>
<accession>G4ZT79</accession>
<feature type="non-terminal residue" evidence="1">
    <location>
        <position position="128"/>
    </location>
</feature>
<dbReference type="RefSeq" id="XP_009530540.1">
    <property type="nucleotide sequence ID" value="XM_009532245.1"/>
</dbReference>
<protein>
    <submittedName>
        <fullName evidence="1">Uncharacterized protein</fullName>
    </submittedName>
</protein>
<organism evidence="1 2">
    <name type="scientific">Phytophthora sojae (strain P6497)</name>
    <name type="common">Soybean stem and root rot agent</name>
    <name type="synonym">Phytophthora megasperma f. sp. glycines</name>
    <dbReference type="NCBI Taxonomy" id="1094619"/>
    <lineage>
        <taxon>Eukaryota</taxon>
        <taxon>Sar</taxon>
        <taxon>Stramenopiles</taxon>
        <taxon>Oomycota</taxon>
        <taxon>Peronosporomycetes</taxon>
        <taxon>Peronosporales</taxon>
        <taxon>Peronosporaceae</taxon>
        <taxon>Phytophthora</taxon>
    </lineage>
</organism>
<reference evidence="1 2" key="1">
    <citation type="journal article" date="2006" name="Science">
        <title>Phytophthora genome sequences uncover evolutionary origins and mechanisms of pathogenesis.</title>
        <authorList>
            <person name="Tyler B.M."/>
            <person name="Tripathy S."/>
            <person name="Zhang X."/>
            <person name="Dehal P."/>
            <person name="Jiang R.H."/>
            <person name="Aerts A."/>
            <person name="Arredondo F.D."/>
            <person name="Baxter L."/>
            <person name="Bensasson D."/>
            <person name="Beynon J.L."/>
            <person name="Chapman J."/>
            <person name="Damasceno C.M."/>
            <person name="Dorrance A.E."/>
            <person name="Dou D."/>
            <person name="Dickerman A.W."/>
            <person name="Dubchak I.L."/>
            <person name="Garbelotto M."/>
            <person name="Gijzen M."/>
            <person name="Gordon S.G."/>
            <person name="Govers F."/>
            <person name="Grunwald N.J."/>
            <person name="Huang W."/>
            <person name="Ivors K.L."/>
            <person name="Jones R.W."/>
            <person name="Kamoun S."/>
            <person name="Krampis K."/>
            <person name="Lamour K.H."/>
            <person name="Lee M.K."/>
            <person name="McDonald W.H."/>
            <person name="Medina M."/>
            <person name="Meijer H.J."/>
            <person name="Nordberg E.K."/>
            <person name="Maclean D.J."/>
            <person name="Ospina-Giraldo M.D."/>
            <person name="Morris P.F."/>
            <person name="Phuntumart V."/>
            <person name="Putnam N.H."/>
            <person name="Rash S."/>
            <person name="Rose J.K."/>
            <person name="Sakihama Y."/>
            <person name="Salamov A.A."/>
            <person name="Savidor A."/>
            <person name="Scheuring C.F."/>
            <person name="Smith B.M."/>
            <person name="Sobral B.W."/>
            <person name="Terry A."/>
            <person name="Torto-Alalibo T.A."/>
            <person name="Win J."/>
            <person name="Xu Z."/>
            <person name="Zhang H."/>
            <person name="Grigoriev I.V."/>
            <person name="Rokhsar D.S."/>
            <person name="Boore J.L."/>
        </authorList>
    </citation>
    <scope>NUCLEOTIDE SEQUENCE [LARGE SCALE GENOMIC DNA]</scope>
    <source>
        <strain evidence="1 2">P6497</strain>
    </source>
</reference>
<dbReference type="InParanoid" id="G4ZT79"/>
<evidence type="ECO:0000313" key="2">
    <source>
        <dbReference type="Proteomes" id="UP000002640"/>
    </source>
</evidence>
<dbReference type="EMBL" id="JH159156">
    <property type="protein sequence ID" value="EGZ13111.1"/>
    <property type="molecule type" value="Genomic_DNA"/>
</dbReference>
<dbReference type="GeneID" id="20651750"/>
<evidence type="ECO:0000313" key="1">
    <source>
        <dbReference type="EMBL" id="EGZ13111.1"/>
    </source>
</evidence>
<dbReference type="Proteomes" id="UP000002640">
    <property type="component" value="Unassembled WGS sequence"/>
</dbReference>
<keyword evidence="2" id="KW-1185">Reference proteome</keyword>
<feature type="non-terminal residue" evidence="1">
    <location>
        <position position="1"/>
    </location>
</feature>
<dbReference type="KEGG" id="psoj:PHYSODRAFT_412553"/>
<gene>
    <name evidence="1" type="ORF">PHYSODRAFT_412553</name>
</gene>
<sequence length="128" mass="14152">GAGPRDPRHLFANPFSPSTCWVTALAIYWACNPRTQPGPLFLGSDPKLRFGKTLGNLLKKDGVAKTYGTHSVRKVQDRYFRYEAAGDQFLGRVVAGLPVNDSKFAILPPHFRNNSDDEIKSCLAAMFP</sequence>
<proteinExistence type="predicted"/>